<comment type="caution">
    <text evidence="1">The sequence shown here is derived from an EMBL/GenBank/DDBJ whole genome shotgun (WGS) entry which is preliminary data.</text>
</comment>
<dbReference type="EMBL" id="PVTZ01000015">
    <property type="protein sequence ID" value="PRZ12302.1"/>
    <property type="molecule type" value="Genomic_DNA"/>
</dbReference>
<proteinExistence type="predicted"/>
<gene>
    <name evidence="1" type="ORF">CLV36_11567</name>
</gene>
<evidence type="ECO:0000313" key="1">
    <source>
        <dbReference type="EMBL" id="PRZ12302.1"/>
    </source>
</evidence>
<sequence length="33" mass="3971">MVVITGMDELRVKGDLFVMYYSEYKMNFYVISK</sequence>
<dbReference type="Proteomes" id="UP000238836">
    <property type="component" value="Unassembled WGS sequence"/>
</dbReference>
<protein>
    <submittedName>
        <fullName evidence="1">Uncharacterized protein</fullName>
    </submittedName>
</protein>
<reference evidence="1 2" key="1">
    <citation type="submission" date="2018-03" db="EMBL/GenBank/DDBJ databases">
        <title>Genomic Encyclopedia of Archaeal and Bacterial Type Strains, Phase II (KMG-II): from individual species to whole genera.</title>
        <authorList>
            <person name="Goeker M."/>
        </authorList>
    </citation>
    <scope>NUCLEOTIDE SEQUENCE [LARGE SCALE GENOMIC DNA]</scope>
    <source>
        <strain evidence="1 2">RHA1</strain>
    </source>
</reference>
<name>A0ABX5EMK6_9BACL</name>
<accession>A0ABX5EMK6</accession>
<keyword evidence="2" id="KW-1185">Reference proteome</keyword>
<evidence type="ECO:0000313" key="2">
    <source>
        <dbReference type="Proteomes" id="UP000238836"/>
    </source>
</evidence>
<organism evidence="1 2">
    <name type="scientific">Laceyella sediminis</name>
    <dbReference type="NCBI Taxonomy" id="573074"/>
    <lineage>
        <taxon>Bacteria</taxon>
        <taxon>Bacillati</taxon>
        <taxon>Bacillota</taxon>
        <taxon>Bacilli</taxon>
        <taxon>Bacillales</taxon>
        <taxon>Thermoactinomycetaceae</taxon>
        <taxon>Laceyella</taxon>
    </lineage>
</organism>